<evidence type="ECO:0000313" key="3">
    <source>
        <dbReference type="Proteomes" id="UP000471381"/>
    </source>
</evidence>
<proteinExistence type="predicted"/>
<accession>A0A6N9TDM5</accession>
<organism evidence="2 3">
    <name type="scientific">Alteromonas genovensis</name>
    <dbReference type="NCBI Taxonomy" id="471225"/>
    <lineage>
        <taxon>Bacteria</taxon>
        <taxon>Pseudomonadati</taxon>
        <taxon>Pseudomonadota</taxon>
        <taxon>Gammaproteobacteria</taxon>
        <taxon>Alteromonadales</taxon>
        <taxon>Alteromonadaceae</taxon>
        <taxon>Alteromonas/Salinimonas group</taxon>
        <taxon>Alteromonas</taxon>
    </lineage>
</organism>
<dbReference type="Pfam" id="PF13349">
    <property type="entry name" value="DUF4097"/>
    <property type="match status" value="1"/>
</dbReference>
<dbReference type="RefSeq" id="WP_163105839.1">
    <property type="nucleotide sequence ID" value="NZ_JAAAWO010000004.1"/>
</dbReference>
<comment type="caution">
    <text evidence="2">The sequence shown here is derived from an EMBL/GenBank/DDBJ whole genome shotgun (WGS) entry which is preliminary data.</text>
</comment>
<keyword evidence="3" id="KW-1185">Reference proteome</keyword>
<dbReference type="EMBL" id="JAAAWO010000004">
    <property type="protein sequence ID" value="NDW15261.1"/>
    <property type="molecule type" value="Genomic_DNA"/>
</dbReference>
<gene>
    <name evidence="2" type="ORF">GTQ48_06995</name>
</gene>
<protein>
    <submittedName>
        <fullName evidence="2">DUF4097 family beta strand repeat protein</fullName>
    </submittedName>
</protein>
<reference evidence="2 3" key="1">
    <citation type="submission" date="2020-01" db="EMBL/GenBank/DDBJ databases">
        <title>Genomes of bacteria type strains.</title>
        <authorList>
            <person name="Chen J."/>
            <person name="Zhu S."/>
            <person name="Yang J."/>
        </authorList>
    </citation>
    <scope>NUCLEOTIDE SEQUENCE [LARGE SCALE GENOMIC DNA]</scope>
    <source>
        <strain evidence="2 3">LMG 24078</strain>
    </source>
</reference>
<dbReference type="Proteomes" id="UP000471381">
    <property type="component" value="Unassembled WGS sequence"/>
</dbReference>
<name>A0A6N9TDM5_9ALTE</name>
<evidence type="ECO:0000259" key="1">
    <source>
        <dbReference type="Pfam" id="PF13349"/>
    </source>
</evidence>
<sequence>MNARLNNILTPKAIPALRVITVPKAIAAFSTVIALALSPTALAGEKIDKTIETSSSPKLDIEHVNGSAEIKVWDKSQVRVVGELGDRTEEFVFEKRGDVVVIHVEVKRKSKQWYGNNNDGDELTIYAPIDSDLHYTAVNADVIATGIQNAVDIEVVNGDVTIENSGSHIEVESVNGDIELLNVVGDLDVETVNGDIEVTHTGSNEISFTSVNGDLDVNTTSPEVAVETVNGRIELTLAAIDRLEIDTVNGKTTASMSLNDNGQVKANSVGGAVSLAFQQGVSAQFDIEAHAGGNIKNNISDDEVKKPKYGPSRWLRFIQNGGSANVDISTVHGRIEIDEK</sequence>
<dbReference type="AlphaFoldDB" id="A0A6N9TDM5"/>
<dbReference type="InterPro" id="IPR025164">
    <property type="entry name" value="Toastrack_DUF4097"/>
</dbReference>
<evidence type="ECO:0000313" key="2">
    <source>
        <dbReference type="EMBL" id="NDW15261.1"/>
    </source>
</evidence>
<feature type="domain" description="DUF4097" evidence="1">
    <location>
        <begin position="58"/>
        <end position="337"/>
    </location>
</feature>